<reference evidence="1 2" key="1">
    <citation type="submission" date="2018-06" db="EMBL/GenBank/DDBJ databases">
        <title>Chryseolinea flavus sp. nov., a member of the phylum Bacteroidetes isolated from soil.</title>
        <authorList>
            <person name="Li Y."/>
            <person name="Wang J."/>
        </authorList>
    </citation>
    <scope>NUCLEOTIDE SEQUENCE [LARGE SCALE GENOMIC DNA]</scope>
    <source>
        <strain evidence="1 2">SDU1-6</strain>
    </source>
</reference>
<dbReference type="AlphaFoldDB" id="A0A364Y465"/>
<dbReference type="EMBL" id="QMFY01000003">
    <property type="protein sequence ID" value="RAW01556.1"/>
    <property type="molecule type" value="Genomic_DNA"/>
</dbReference>
<gene>
    <name evidence="1" type="ORF">DQQ10_07815</name>
</gene>
<dbReference type="Proteomes" id="UP000251889">
    <property type="component" value="Unassembled WGS sequence"/>
</dbReference>
<name>A0A364Y465_9BACT</name>
<evidence type="ECO:0000313" key="2">
    <source>
        <dbReference type="Proteomes" id="UP000251889"/>
    </source>
</evidence>
<protein>
    <submittedName>
        <fullName evidence="1">Uncharacterized protein</fullName>
    </submittedName>
</protein>
<comment type="caution">
    <text evidence="1">The sequence shown here is derived from an EMBL/GenBank/DDBJ whole genome shotgun (WGS) entry which is preliminary data.</text>
</comment>
<keyword evidence="2" id="KW-1185">Reference proteome</keyword>
<accession>A0A364Y465</accession>
<dbReference type="RefSeq" id="WP_112746296.1">
    <property type="nucleotide sequence ID" value="NZ_QMFY01000003.1"/>
</dbReference>
<proteinExistence type="predicted"/>
<dbReference type="OrthoDB" id="2339390at2"/>
<organism evidence="1 2">
    <name type="scientific">Pseudochryseolinea flava</name>
    <dbReference type="NCBI Taxonomy" id="2059302"/>
    <lineage>
        <taxon>Bacteria</taxon>
        <taxon>Pseudomonadati</taxon>
        <taxon>Bacteroidota</taxon>
        <taxon>Cytophagia</taxon>
        <taxon>Cytophagales</taxon>
        <taxon>Fulvivirgaceae</taxon>
        <taxon>Pseudochryseolinea</taxon>
    </lineage>
</organism>
<sequence>MNRANYIIFHPDNARDPVRVSATSLVGGKIKRNWLGTIWVDAVGNGNEDPYVFRNGWIYSYCHASQLRRQPSENYLQVGSWLIFCSGDKANDGVLCVDTVFEIGQIHQWAQMPHLSLPVSFKSVKKDEPDAWKRHFKFPFDGYHDSVTHSYEARLGRLNSFLPLVNEQRVCIDFDELPKVIRDKVSSKVKGKYPVNLTEKEMSVTLEIIRKRSHTFVLSDIKLLSSPTVTRKSGC</sequence>
<evidence type="ECO:0000313" key="1">
    <source>
        <dbReference type="EMBL" id="RAW01556.1"/>
    </source>
</evidence>